<keyword evidence="3" id="KW-0067">ATP-binding</keyword>
<dbReference type="RefSeq" id="WP_085111185.1">
    <property type="nucleotide sequence ID" value="NZ_JACKSN010000018.1"/>
</dbReference>
<keyword evidence="6" id="KW-1185">Reference proteome</keyword>
<dbReference type="SUPFAM" id="SSF160467">
    <property type="entry name" value="PH0987 N-terminal domain-like"/>
    <property type="match status" value="1"/>
</dbReference>
<organism evidence="5 6">
    <name type="scientific">Mycolicibacillus trivialis</name>
    <dbReference type="NCBI Taxonomy" id="1798"/>
    <lineage>
        <taxon>Bacteria</taxon>
        <taxon>Bacillati</taxon>
        <taxon>Actinomycetota</taxon>
        <taxon>Actinomycetes</taxon>
        <taxon>Mycobacteriales</taxon>
        <taxon>Mycobacteriaceae</taxon>
        <taxon>Mycolicibacillus</taxon>
    </lineage>
</organism>
<dbReference type="AlphaFoldDB" id="A0A1X2EFE9"/>
<reference evidence="5 6" key="1">
    <citation type="submission" date="2016-01" db="EMBL/GenBank/DDBJ databases">
        <title>The new phylogeny of the genus Mycobacterium.</title>
        <authorList>
            <person name="Tarcisio F."/>
            <person name="Conor M."/>
            <person name="Antonella G."/>
            <person name="Elisabetta G."/>
            <person name="Giulia F.S."/>
            <person name="Sara T."/>
            <person name="Anna F."/>
            <person name="Clotilde B."/>
            <person name="Roberto B."/>
            <person name="Veronica D.S."/>
            <person name="Fabio R."/>
            <person name="Monica P."/>
            <person name="Olivier J."/>
            <person name="Enrico T."/>
            <person name="Nicola S."/>
        </authorList>
    </citation>
    <scope>NUCLEOTIDE SEQUENCE [LARGE SCALE GENOMIC DNA]</scope>
    <source>
        <strain evidence="5 6">DSM 44153</strain>
    </source>
</reference>
<dbReference type="STRING" id="1798.AWC30_15975"/>
<evidence type="ECO:0000313" key="6">
    <source>
        <dbReference type="Proteomes" id="UP000193090"/>
    </source>
</evidence>
<protein>
    <submittedName>
        <fullName evidence="5">Allophanate hydrolase</fullName>
    </submittedName>
</protein>
<evidence type="ECO:0000259" key="4">
    <source>
        <dbReference type="SMART" id="SM00796"/>
    </source>
</evidence>
<dbReference type="InterPro" id="IPR003833">
    <property type="entry name" value="CT_C_D"/>
</dbReference>
<name>A0A1X2EFE9_9MYCO</name>
<dbReference type="PANTHER" id="PTHR34698:SF2">
    <property type="entry name" value="5-OXOPROLINASE SUBUNIT B"/>
    <property type="match status" value="1"/>
</dbReference>
<dbReference type="OrthoDB" id="9778567at2"/>
<accession>A0A1X2EFE9</accession>
<dbReference type="Gene3D" id="2.40.100.10">
    <property type="entry name" value="Cyclophilin-like"/>
    <property type="match status" value="1"/>
</dbReference>
<dbReference type="GO" id="GO:0016787">
    <property type="term" value="F:hydrolase activity"/>
    <property type="evidence" value="ECO:0007669"/>
    <property type="project" value="UniProtKB-KW"/>
</dbReference>
<dbReference type="Gene3D" id="3.30.1360.40">
    <property type="match status" value="1"/>
</dbReference>
<evidence type="ECO:0000313" key="5">
    <source>
        <dbReference type="EMBL" id="ORX00154.1"/>
    </source>
</evidence>
<keyword evidence="1" id="KW-0547">Nucleotide-binding</keyword>
<dbReference type="EMBL" id="LQPZ01000044">
    <property type="protein sequence ID" value="ORX00154.1"/>
    <property type="molecule type" value="Genomic_DNA"/>
</dbReference>
<evidence type="ECO:0000256" key="1">
    <source>
        <dbReference type="ARBA" id="ARBA00022741"/>
    </source>
</evidence>
<gene>
    <name evidence="5" type="ORF">AWC30_15975</name>
</gene>
<dbReference type="Proteomes" id="UP000193090">
    <property type="component" value="Unassembled WGS sequence"/>
</dbReference>
<evidence type="ECO:0000256" key="2">
    <source>
        <dbReference type="ARBA" id="ARBA00022801"/>
    </source>
</evidence>
<dbReference type="Pfam" id="PF02682">
    <property type="entry name" value="CT_C_D"/>
    <property type="match status" value="1"/>
</dbReference>
<dbReference type="InterPro" id="IPR029000">
    <property type="entry name" value="Cyclophilin-like_dom_sf"/>
</dbReference>
<dbReference type="SUPFAM" id="SSF50891">
    <property type="entry name" value="Cyclophilin-like"/>
    <property type="match status" value="1"/>
</dbReference>
<dbReference type="InterPro" id="IPR010016">
    <property type="entry name" value="PxpB"/>
</dbReference>
<dbReference type="GO" id="GO:0005524">
    <property type="term" value="F:ATP binding"/>
    <property type="evidence" value="ECO:0007669"/>
    <property type="project" value="UniProtKB-KW"/>
</dbReference>
<comment type="caution">
    <text evidence="5">The sequence shown here is derived from an EMBL/GenBank/DDBJ whole genome shotgun (WGS) entry which is preliminary data.</text>
</comment>
<evidence type="ECO:0000256" key="3">
    <source>
        <dbReference type="ARBA" id="ARBA00022840"/>
    </source>
</evidence>
<dbReference type="PANTHER" id="PTHR34698">
    <property type="entry name" value="5-OXOPROLINASE SUBUNIT B"/>
    <property type="match status" value="1"/>
</dbReference>
<sequence>MGAALDLTVSDAVLDYGDRALLLQFASTAEVLAWTAAVRKAELPGVHDVVPASRTVLLKLESPRYQGATRQRLRRMQVIADDIQTGPPPAGADVVIDVVYDGPDLPVVAEHTGLSVAQIIDAHTATPWRVGFGGAIPGFAYLTGGDPRLAIPRRAETRDLVRAGSVALAGEFSGIYPRESPGWWQLIGRTDTVVWDITRPSPALLTPGMWVQFRAA</sequence>
<proteinExistence type="predicted"/>
<dbReference type="SMART" id="SM00796">
    <property type="entry name" value="AHS1"/>
    <property type="match status" value="1"/>
</dbReference>
<keyword evidence="2 5" id="KW-0378">Hydrolase</keyword>
<feature type="domain" description="Carboxyltransferase" evidence="4">
    <location>
        <begin position="11"/>
        <end position="205"/>
    </location>
</feature>